<evidence type="ECO:0000313" key="1">
    <source>
        <dbReference type="EMBL" id="KAF9893321.1"/>
    </source>
</evidence>
<name>A0AAD4GXX0_ASPNN</name>
<sequence>MVFYAHIQTNGADAGYRYIIMAPRMEIVDEWYRAIATKKHDYDIRRVSPEFYTYNHHKLDVGHSTYSGRELPKFHDIMTFTPLDSRMSPTFTNQGSVDRISGNTFYIRSKSDPRVFWHERGGDIYASQRFRTRFRILNKDKIFGKQVMVDSDLISISPTTLLDGEVNVNDEDGLCIDVVGTDIALGDLKSHFIPLWNGDNFRIIYDQGNGEEWELVS</sequence>
<keyword evidence="2" id="KW-1185">Reference proteome</keyword>
<accession>A0AAD4GXX0</accession>
<proteinExistence type="predicted"/>
<dbReference type="EMBL" id="VCAU01000008">
    <property type="protein sequence ID" value="KAF9893321.1"/>
    <property type="molecule type" value="Genomic_DNA"/>
</dbReference>
<protein>
    <submittedName>
        <fullName evidence="1">Uncharacterized protein</fullName>
    </submittedName>
</protein>
<organism evidence="1 2">
    <name type="scientific">Aspergillus nanangensis</name>
    <dbReference type="NCBI Taxonomy" id="2582783"/>
    <lineage>
        <taxon>Eukaryota</taxon>
        <taxon>Fungi</taxon>
        <taxon>Dikarya</taxon>
        <taxon>Ascomycota</taxon>
        <taxon>Pezizomycotina</taxon>
        <taxon>Eurotiomycetes</taxon>
        <taxon>Eurotiomycetidae</taxon>
        <taxon>Eurotiales</taxon>
        <taxon>Aspergillaceae</taxon>
        <taxon>Aspergillus</taxon>
        <taxon>Aspergillus subgen. Circumdati</taxon>
    </lineage>
</organism>
<evidence type="ECO:0000313" key="2">
    <source>
        <dbReference type="Proteomes" id="UP001194746"/>
    </source>
</evidence>
<comment type="caution">
    <text evidence="1">The sequence shown here is derived from an EMBL/GenBank/DDBJ whole genome shotgun (WGS) entry which is preliminary data.</text>
</comment>
<reference evidence="1" key="2">
    <citation type="submission" date="2020-02" db="EMBL/GenBank/DDBJ databases">
        <authorList>
            <person name="Gilchrist C.L.M."/>
            <person name="Chooi Y.-H."/>
        </authorList>
    </citation>
    <scope>NUCLEOTIDE SEQUENCE</scope>
    <source>
        <strain evidence="1">MST-FP2251</strain>
    </source>
</reference>
<gene>
    <name evidence="1" type="ORF">FE257_011753</name>
</gene>
<dbReference type="AlphaFoldDB" id="A0AAD4GXX0"/>
<reference evidence="1" key="1">
    <citation type="journal article" date="2019" name="Beilstein J. Org. Chem.">
        <title>Nanangenines: drimane sesquiterpenoids as the dominant metabolite cohort of a novel Australian fungus, Aspergillus nanangensis.</title>
        <authorList>
            <person name="Lacey H.J."/>
            <person name="Gilchrist C.L.M."/>
            <person name="Crombie A."/>
            <person name="Kalaitzis J.A."/>
            <person name="Vuong D."/>
            <person name="Rutledge P.J."/>
            <person name="Turner P."/>
            <person name="Pitt J.I."/>
            <person name="Lacey E."/>
            <person name="Chooi Y.H."/>
            <person name="Piggott A.M."/>
        </authorList>
    </citation>
    <scope>NUCLEOTIDE SEQUENCE</scope>
    <source>
        <strain evidence="1">MST-FP2251</strain>
    </source>
</reference>
<dbReference type="Proteomes" id="UP001194746">
    <property type="component" value="Unassembled WGS sequence"/>
</dbReference>